<evidence type="ECO:0000313" key="2">
    <source>
        <dbReference type="EMBL" id="SVP91185.1"/>
    </source>
</evidence>
<dbReference type="AlphaFoldDB" id="A0A3B0MN30"/>
<reference evidence="2" key="1">
    <citation type="submission" date="2018-07" db="EMBL/GenBank/DDBJ databases">
        <authorList>
            <person name="Quirk P.G."/>
            <person name="Krulwich T.A."/>
        </authorList>
    </citation>
    <scope>NUCLEOTIDE SEQUENCE</scope>
    <source>
        <strain evidence="2">Anand</strain>
    </source>
</reference>
<proteinExistence type="predicted"/>
<dbReference type="VEuPathDB" id="PiroplasmaDB:TA15170"/>
<protein>
    <submittedName>
        <fullName evidence="2">Uncharacterized protein</fullName>
    </submittedName>
</protein>
<accession>A0A3B0MN30</accession>
<sequence length="82" mass="9394">MMTDLEILKISGIGRFRSNSPGNHKTLNKTFCYEPKLNFNNKNNTTLYNETNIENSFINSDVNKHSKTLWDNNTGNTLTPNN</sequence>
<evidence type="ECO:0000313" key="1">
    <source>
        <dbReference type="EMBL" id="SVP90664.1"/>
    </source>
</evidence>
<dbReference type="EMBL" id="UIVT01000002">
    <property type="protein sequence ID" value="SVP90664.1"/>
    <property type="molecule type" value="Genomic_DNA"/>
</dbReference>
<organism evidence="2">
    <name type="scientific">Theileria annulata</name>
    <dbReference type="NCBI Taxonomy" id="5874"/>
    <lineage>
        <taxon>Eukaryota</taxon>
        <taxon>Sar</taxon>
        <taxon>Alveolata</taxon>
        <taxon>Apicomplexa</taxon>
        <taxon>Aconoidasida</taxon>
        <taxon>Piroplasmida</taxon>
        <taxon>Theileriidae</taxon>
        <taxon>Theileria</taxon>
    </lineage>
</organism>
<gene>
    <name evidence="1" type="ORF">TAT_000137400</name>
    <name evidence="2" type="ORF">TAV_000137500</name>
</gene>
<name>A0A3B0MN30_THEAN</name>
<dbReference type="EMBL" id="UIVS01000002">
    <property type="protein sequence ID" value="SVP91185.1"/>
    <property type="molecule type" value="Genomic_DNA"/>
</dbReference>